<feature type="transmembrane region" description="Helical" evidence="1">
    <location>
        <begin position="380"/>
        <end position="399"/>
    </location>
</feature>
<keyword evidence="1" id="KW-1133">Transmembrane helix</keyword>
<keyword evidence="3" id="KW-1185">Reference proteome</keyword>
<proteinExistence type="predicted"/>
<feature type="transmembrane region" description="Helical" evidence="1">
    <location>
        <begin position="69"/>
        <end position="88"/>
    </location>
</feature>
<feature type="transmembrane region" description="Helical" evidence="1">
    <location>
        <begin position="7"/>
        <end position="31"/>
    </location>
</feature>
<feature type="transmembrane region" description="Helical" evidence="1">
    <location>
        <begin position="454"/>
        <end position="477"/>
    </location>
</feature>
<feature type="transmembrane region" description="Helical" evidence="1">
    <location>
        <begin position="37"/>
        <end position="57"/>
    </location>
</feature>
<dbReference type="Proteomes" id="UP000199520">
    <property type="component" value="Unassembled WGS sequence"/>
</dbReference>
<evidence type="ECO:0000313" key="3">
    <source>
        <dbReference type="Proteomes" id="UP000199520"/>
    </source>
</evidence>
<evidence type="ECO:0008006" key="4">
    <source>
        <dbReference type="Google" id="ProtNLM"/>
    </source>
</evidence>
<evidence type="ECO:0000313" key="2">
    <source>
        <dbReference type="EMBL" id="SFM11097.1"/>
    </source>
</evidence>
<dbReference type="OrthoDB" id="5323771at2"/>
<dbReference type="RefSeq" id="WP_090941083.1">
    <property type="nucleotide sequence ID" value="NZ_FOTS01000041.1"/>
</dbReference>
<feature type="transmembrane region" description="Helical" evidence="1">
    <location>
        <begin position="428"/>
        <end position="447"/>
    </location>
</feature>
<feature type="transmembrane region" description="Helical" evidence="1">
    <location>
        <begin position="153"/>
        <end position="170"/>
    </location>
</feature>
<dbReference type="EMBL" id="FOTS01000041">
    <property type="protein sequence ID" value="SFM11097.1"/>
    <property type="molecule type" value="Genomic_DNA"/>
</dbReference>
<reference evidence="3" key="1">
    <citation type="submission" date="2016-10" db="EMBL/GenBank/DDBJ databases">
        <authorList>
            <person name="Varghese N."/>
            <person name="Submissions S."/>
        </authorList>
    </citation>
    <scope>NUCLEOTIDE SEQUENCE [LARGE SCALE GENOMIC DNA]</scope>
    <source>
        <strain evidence="3">DSM 13327</strain>
    </source>
</reference>
<name>A0A1I4N706_9FIRM</name>
<feature type="transmembrane region" description="Helical" evidence="1">
    <location>
        <begin position="227"/>
        <end position="242"/>
    </location>
</feature>
<dbReference type="STRING" id="1123291.SAMN04490355_104148"/>
<feature type="transmembrane region" description="Helical" evidence="1">
    <location>
        <begin position="182"/>
        <end position="199"/>
    </location>
</feature>
<gene>
    <name evidence="2" type="ORF">SAMN04490355_104148</name>
</gene>
<protein>
    <recommendedName>
        <fullName evidence="4">Dolichyl-phosphate-mannose-protein mannosyltransferase</fullName>
    </recommendedName>
</protein>
<accession>A0A1I4N706</accession>
<feature type="transmembrane region" description="Helical" evidence="1">
    <location>
        <begin position="248"/>
        <end position="265"/>
    </location>
</feature>
<organism evidence="2 3">
    <name type="scientific">Pelosinus propionicus DSM 13327</name>
    <dbReference type="NCBI Taxonomy" id="1123291"/>
    <lineage>
        <taxon>Bacteria</taxon>
        <taxon>Bacillati</taxon>
        <taxon>Bacillota</taxon>
        <taxon>Negativicutes</taxon>
        <taxon>Selenomonadales</taxon>
        <taxon>Sporomusaceae</taxon>
        <taxon>Pelosinus</taxon>
    </lineage>
</organism>
<feature type="transmembrane region" description="Helical" evidence="1">
    <location>
        <begin position="277"/>
        <end position="295"/>
    </location>
</feature>
<sequence length="564" mass="63639">MIGSFSFILGLTLLSFMFFILTLSAVGFGIGIPLLPIHLWLSAAGSLIFVFISGIFYRKENKWKWTLTIGSLSIVLMYFFMLVSGLFYDISYDGQVYHQEAVIQLANHWNPFQQYLTKEQSQSAMLLNHYAKGPWIYEAALYTITGQIEQSKAFNLILITASFLLTFSALQNSQRYSRNQTIFFSLLLALNPVSIYQSLSFYIDGQLASLLLCLLALSYQMIRQYDIFVLAGFIMSIGLLVNVKFTGIVYAVACIGLMGGWLWLLKKRESYQSLGKSAFIAFVAGICILGYNPYVTNSLFYKHPFYPLYGAGSKSMDIMTSNSPKGFLQMSGIKKLYVANFSMATNQFDREEPVVKPPFYVTAQELRPFIYGADIRIGGFGPWFSGMLVLSGLILLFLLGSLKKDTFYGVGLVVSIMISALINPESWWARYVPQIWYACICLALLAWSNQKKAVRYLGGILAGAAVINLALISYPYILGNYYCTQALRQELKEIAAYRNPINVCFGEFTSNYVRFAQNNISFVDAPADIADMNIEVMRYNYLTAPAKEQSLATIFEKERMDKHE</sequence>
<dbReference type="AlphaFoldDB" id="A0A1I4N706"/>
<keyword evidence="1" id="KW-0472">Membrane</keyword>
<keyword evidence="1" id="KW-0812">Transmembrane</keyword>
<evidence type="ECO:0000256" key="1">
    <source>
        <dbReference type="SAM" id="Phobius"/>
    </source>
</evidence>